<reference evidence="15 16" key="2">
    <citation type="submission" date="2018-11" db="EMBL/GenBank/DDBJ databases">
        <authorList>
            <consortium name="Pathogen Informatics"/>
        </authorList>
    </citation>
    <scope>NUCLEOTIDE SEQUENCE [LARGE SCALE GENOMIC DNA]</scope>
</reference>
<evidence type="ECO:0000256" key="2">
    <source>
        <dbReference type="ARBA" id="ARBA00005988"/>
    </source>
</evidence>
<keyword evidence="16" id="KW-1185">Reference proteome</keyword>
<dbReference type="OMA" id="ACKRWVA"/>
<keyword evidence="6" id="KW-0732">Signal</keyword>
<evidence type="ECO:0000256" key="3">
    <source>
        <dbReference type="ARBA" id="ARBA00022645"/>
    </source>
</evidence>
<dbReference type="STRING" id="103827.A0A0N5CJ70"/>
<name>A0A0N5CJ70_THECL</name>
<dbReference type="SMART" id="SM00254">
    <property type="entry name" value="ShKT"/>
    <property type="match status" value="1"/>
</dbReference>
<dbReference type="InterPro" id="IPR003146">
    <property type="entry name" value="M14A_act_pep"/>
</dbReference>
<evidence type="ECO:0000256" key="5">
    <source>
        <dbReference type="ARBA" id="ARBA00022723"/>
    </source>
</evidence>
<comment type="caution">
    <text evidence="11">Lacks conserved residue(s) required for the propagation of feature annotation.</text>
</comment>
<dbReference type="GO" id="GO:0005615">
    <property type="term" value="C:extracellular space"/>
    <property type="evidence" value="ECO:0007669"/>
    <property type="project" value="TreeGrafter"/>
</dbReference>
<proteinExistence type="inferred from homology"/>
<keyword evidence="4" id="KW-0645">Protease</keyword>
<dbReference type="PANTHER" id="PTHR11705">
    <property type="entry name" value="PROTEASE FAMILY M14 CARBOXYPEPTIDASE A,B"/>
    <property type="match status" value="1"/>
</dbReference>
<dbReference type="AlphaFoldDB" id="A0A0N5CJ70"/>
<evidence type="ECO:0000259" key="13">
    <source>
        <dbReference type="PROSITE" id="PS51670"/>
    </source>
</evidence>
<sequence length="518" mass="59238">MNLLLITADDNNLSFNDVIDNSTNVQYVADEKYSVLRLRTENFNQFLYVKKLFDSSVDLKVNFWKTAKNLNDVSDVMVPATSMRKVLRMLNEGNVNVTVTISDVEGLIIDREKKTHLFDQERFRDDPKSTAETANYNFYTYGSYNQMVEWLRALAKKYPNIAQFISVGKSHEGRSIDGLEIGSNNQSKRVFWIDGGIHAREWAAPHTALYFIHQLTSKYAFDQQIQKYVNNLTWVIVPCLNPDGYEFTRSSTNPNVRLWRKNRSPIVCKKDPWGRNRCCRGVDLNRNFDFHFKESGSSDDPCAEIYQGKTAFSEPEAKAVRDALMSNRYRGRIDAFVTLHTYSQIWIHPYGHRKDTYPGDIQDLYEIGKKATNALSKLYGTKYVVGSGADTLYPASGGSEDWAKQTAGIKYVYLLELRPDEKNWDGFILDEKQLIPTASETWAGIRVVADAVLERANRKVTSPANGTAQQKYRFGDGSSGSCYDLRHACKRWVQKNESICHTVPIFMREQCAYSCGHC</sequence>
<feature type="domain" description="ShKT" evidence="13">
    <location>
        <begin position="482"/>
        <end position="518"/>
    </location>
</feature>
<dbReference type="InterPro" id="IPR003582">
    <property type="entry name" value="ShKT_dom"/>
</dbReference>
<keyword evidence="7" id="KW-0378">Hydrolase</keyword>
<feature type="domain" description="Peptidase M14" evidence="14">
    <location>
        <begin position="140"/>
        <end position="452"/>
    </location>
</feature>
<evidence type="ECO:0000256" key="4">
    <source>
        <dbReference type="ARBA" id="ARBA00022670"/>
    </source>
</evidence>
<dbReference type="PRINTS" id="PR00765">
    <property type="entry name" value="CRBOXYPTASEA"/>
</dbReference>
<dbReference type="FunFam" id="3.40.630.10:FF:000070">
    <property type="entry name" value="Putative carboxypeptidase suro-1"/>
    <property type="match status" value="1"/>
</dbReference>
<dbReference type="Gene3D" id="3.40.630.10">
    <property type="entry name" value="Zn peptidases"/>
    <property type="match status" value="1"/>
</dbReference>
<dbReference type="Pfam" id="PF02244">
    <property type="entry name" value="Propep_M14"/>
    <property type="match status" value="1"/>
</dbReference>
<dbReference type="InterPro" id="IPR000834">
    <property type="entry name" value="Peptidase_M14"/>
</dbReference>
<dbReference type="SUPFAM" id="SSF53187">
    <property type="entry name" value="Zn-dependent exopeptidases"/>
    <property type="match status" value="1"/>
</dbReference>
<dbReference type="GO" id="GO:0008270">
    <property type="term" value="F:zinc ion binding"/>
    <property type="evidence" value="ECO:0007669"/>
    <property type="project" value="InterPro"/>
</dbReference>
<dbReference type="PROSITE" id="PS52035">
    <property type="entry name" value="PEPTIDASE_M14"/>
    <property type="match status" value="1"/>
</dbReference>
<dbReference type="GO" id="GO:0006508">
    <property type="term" value="P:proteolysis"/>
    <property type="evidence" value="ECO:0007669"/>
    <property type="project" value="UniProtKB-KW"/>
</dbReference>
<dbReference type="Gene3D" id="3.30.70.340">
    <property type="entry name" value="Metallocarboxypeptidase-like"/>
    <property type="match status" value="1"/>
</dbReference>
<reference evidence="17" key="1">
    <citation type="submission" date="2017-02" db="UniProtKB">
        <authorList>
            <consortium name="WormBaseParasite"/>
        </authorList>
    </citation>
    <scope>IDENTIFICATION</scope>
</reference>
<dbReference type="OrthoDB" id="3626597at2759"/>
<keyword evidence="8" id="KW-0862">Zinc</keyword>
<dbReference type="GO" id="GO:0004181">
    <property type="term" value="F:metallocarboxypeptidase activity"/>
    <property type="evidence" value="ECO:0007669"/>
    <property type="project" value="InterPro"/>
</dbReference>
<comment type="cofactor">
    <cofactor evidence="1">
        <name>Zn(2+)</name>
        <dbReference type="ChEBI" id="CHEBI:29105"/>
    </cofactor>
</comment>
<evidence type="ECO:0000256" key="8">
    <source>
        <dbReference type="ARBA" id="ARBA00022833"/>
    </source>
</evidence>
<evidence type="ECO:0000313" key="17">
    <source>
        <dbReference type="WBParaSite" id="TCLT_0000006201-mRNA-1"/>
    </source>
</evidence>
<dbReference type="WBParaSite" id="TCLT_0000006201-mRNA-1">
    <property type="protein sequence ID" value="TCLT_0000006201-mRNA-1"/>
    <property type="gene ID" value="TCLT_0000006201"/>
</dbReference>
<dbReference type="PROSITE" id="PS51670">
    <property type="entry name" value="SHKT"/>
    <property type="match status" value="1"/>
</dbReference>
<dbReference type="InterPro" id="IPR036990">
    <property type="entry name" value="M14A-like_propep"/>
</dbReference>
<dbReference type="SMART" id="SM00631">
    <property type="entry name" value="Zn_pept"/>
    <property type="match status" value="1"/>
</dbReference>
<gene>
    <name evidence="15" type="ORF">TCLT_LOCUS63</name>
</gene>
<evidence type="ECO:0000313" key="15">
    <source>
        <dbReference type="EMBL" id="VDM94885.1"/>
    </source>
</evidence>
<dbReference type="Pfam" id="PF00246">
    <property type="entry name" value="Peptidase_M14"/>
    <property type="match status" value="1"/>
</dbReference>
<evidence type="ECO:0000256" key="6">
    <source>
        <dbReference type="ARBA" id="ARBA00022729"/>
    </source>
</evidence>
<organism evidence="17">
    <name type="scientific">Thelazia callipaeda</name>
    <name type="common">Oriental eyeworm</name>
    <name type="synonym">Parasitic nematode</name>
    <dbReference type="NCBI Taxonomy" id="103827"/>
    <lineage>
        <taxon>Eukaryota</taxon>
        <taxon>Metazoa</taxon>
        <taxon>Ecdysozoa</taxon>
        <taxon>Nematoda</taxon>
        <taxon>Chromadorea</taxon>
        <taxon>Rhabditida</taxon>
        <taxon>Spirurina</taxon>
        <taxon>Spiruromorpha</taxon>
        <taxon>Thelazioidea</taxon>
        <taxon>Thelaziidae</taxon>
        <taxon>Thelazia</taxon>
    </lineage>
</organism>
<evidence type="ECO:0000256" key="12">
    <source>
        <dbReference type="PROSITE-ProRule" id="PRU01379"/>
    </source>
</evidence>
<evidence type="ECO:0000313" key="16">
    <source>
        <dbReference type="Proteomes" id="UP000276776"/>
    </source>
</evidence>
<dbReference type="PANTHER" id="PTHR11705:SF49">
    <property type="entry name" value="SHKT DOMAIN-CONTAINING PROTEIN"/>
    <property type="match status" value="1"/>
</dbReference>
<evidence type="ECO:0000256" key="7">
    <source>
        <dbReference type="ARBA" id="ARBA00022801"/>
    </source>
</evidence>
<evidence type="ECO:0000259" key="14">
    <source>
        <dbReference type="PROSITE" id="PS52035"/>
    </source>
</evidence>
<keyword evidence="9" id="KW-0482">Metalloprotease</keyword>
<evidence type="ECO:0000256" key="9">
    <source>
        <dbReference type="ARBA" id="ARBA00023049"/>
    </source>
</evidence>
<keyword evidence="3" id="KW-0121">Carboxypeptidase</keyword>
<dbReference type="Proteomes" id="UP000276776">
    <property type="component" value="Unassembled WGS sequence"/>
</dbReference>
<feature type="active site" description="Proton donor/acceptor" evidence="12">
    <location>
        <position position="416"/>
    </location>
</feature>
<dbReference type="CDD" id="cd03860">
    <property type="entry name" value="M14_CP_A-B_like"/>
    <property type="match status" value="1"/>
</dbReference>
<evidence type="ECO:0000256" key="11">
    <source>
        <dbReference type="PROSITE-ProRule" id="PRU01005"/>
    </source>
</evidence>
<keyword evidence="10" id="KW-1015">Disulfide bond</keyword>
<dbReference type="EMBL" id="UYYF01000004">
    <property type="protein sequence ID" value="VDM94885.1"/>
    <property type="molecule type" value="Genomic_DNA"/>
</dbReference>
<accession>A0A0N5CJ70</accession>
<keyword evidence="5" id="KW-0479">Metal-binding</keyword>
<protein>
    <submittedName>
        <fullName evidence="17">ShKT domain-containing protein</fullName>
    </submittedName>
</protein>
<dbReference type="SUPFAM" id="SSF54897">
    <property type="entry name" value="Protease propeptides/inhibitors"/>
    <property type="match status" value="1"/>
</dbReference>
<dbReference type="Pfam" id="PF01549">
    <property type="entry name" value="ShK"/>
    <property type="match status" value="1"/>
</dbReference>
<comment type="similarity">
    <text evidence="2 12">Belongs to the peptidase M14 family.</text>
</comment>
<evidence type="ECO:0000256" key="10">
    <source>
        <dbReference type="ARBA" id="ARBA00023157"/>
    </source>
</evidence>
<evidence type="ECO:0000256" key="1">
    <source>
        <dbReference type="ARBA" id="ARBA00001947"/>
    </source>
</evidence>